<dbReference type="OrthoDB" id="9806130at2"/>
<dbReference type="InterPro" id="IPR052023">
    <property type="entry name" value="Histidine_kinase_KdpD"/>
</dbReference>
<evidence type="ECO:0000313" key="6">
    <source>
        <dbReference type="Proteomes" id="UP000030518"/>
    </source>
</evidence>
<dbReference type="InterPro" id="IPR036097">
    <property type="entry name" value="HisK_dim/P_sf"/>
</dbReference>
<dbReference type="STRING" id="1300345.LF41_1563"/>
<dbReference type="PATRIC" id="fig|1300345.3.peg.2633"/>
<protein>
    <recommendedName>
        <fullName evidence="2">histidine kinase</fullName>
        <ecNumber evidence="2">2.7.13.3</ecNumber>
    </recommendedName>
</protein>
<evidence type="ECO:0000313" key="5">
    <source>
        <dbReference type="EMBL" id="KGQ18209.1"/>
    </source>
</evidence>
<dbReference type="Proteomes" id="UP000030518">
    <property type="component" value="Unassembled WGS sequence"/>
</dbReference>
<organism evidence="5 6">
    <name type="scientific">Lysobacter dokdonensis DS-58</name>
    <dbReference type="NCBI Taxonomy" id="1300345"/>
    <lineage>
        <taxon>Bacteria</taxon>
        <taxon>Pseudomonadati</taxon>
        <taxon>Pseudomonadota</taxon>
        <taxon>Gammaproteobacteria</taxon>
        <taxon>Lysobacterales</taxon>
        <taxon>Lysobacteraceae</taxon>
        <taxon>Noviluteimonas</taxon>
    </lineage>
</organism>
<gene>
    <name evidence="5" type="ORF">LF41_1563</name>
</gene>
<reference evidence="5 6" key="1">
    <citation type="submission" date="2014-09" db="EMBL/GenBank/DDBJ databases">
        <title>Genome sequences of Lysobacter dokdonensis DS-58.</title>
        <authorList>
            <person name="Kim J.F."/>
            <person name="Kwak M.-J."/>
        </authorList>
    </citation>
    <scope>NUCLEOTIDE SEQUENCE [LARGE SCALE GENOMIC DNA]</scope>
    <source>
        <strain evidence="5 6">DS-58</strain>
    </source>
</reference>
<accession>A0A0A2WZ21</accession>
<dbReference type="EC" id="2.7.13.3" evidence="2"/>
<dbReference type="Pfam" id="PF02518">
    <property type="entry name" value="HATPase_c"/>
    <property type="match status" value="1"/>
</dbReference>
<dbReference type="PANTHER" id="PTHR45569">
    <property type="entry name" value="SENSOR PROTEIN KDPD"/>
    <property type="match status" value="1"/>
</dbReference>
<dbReference type="GO" id="GO:0005886">
    <property type="term" value="C:plasma membrane"/>
    <property type="evidence" value="ECO:0007669"/>
    <property type="project" value="TreeGrafter"/>
</dbReference>
<dbReference type="InterPro" id="IPR003661">
    <property type="entry name" value="HisK_dim/P_dom"/>
</dbReference>
<dbReference type="SUPFAM" id="SSF47384">
    <property type="entry name" value="Homodimeric domain of signal transducing histidine kinase"/>
    <property type="match status" value="1"/>
</dbReference>
<dbReference type="PRINTS" id="PR00344">
    <property type="entry name" value="BCTRLSENSOR"/>
</dbReference>
<dbReference type="CDD" id="cd00075">
    <property type="entry name" value="HATPase"/>
    <property type="match status" value="1"/>
</dbReference>
<comment type="caution">
    <text evidence="5">The sequence shown here is derived from an EMBL/GenBank/DDBJ whole genome shotgun (WGS) entry which is preliminary data.</text>
</comment>
<comment type="catalytic activity">
    <reaction evidence="1">
        <text>ATP + protein L-histidine = ADP + protein N-phospho-L-histidine.</text>
        <dbReference type="EC" id="2.7.13.3"/>
    </reaction>
</comment>
<evidence type="ECO:0000259" key="4">
    <source>
        <dbReference type="PROSITE" id="PS50109"/>
    </source>
</evidence>
<keyword evidence="6" id="KW-1185">Reference proteome</keyword>
<dbReference type="SMART" id="SM00388">
    <property type="entry name" value="HisKA"/>
    <property type="match status" value="1"/>
</dbReference>
<dbReference type="GO" id="GO:0000155">
    <property type="term" value="F:phosphorelay sensor kinase activity"/>
    <property type="evidence" value="ECO:0007669"/>
    <property type="project" value="InterPro"/>
</dbReference>
<keyword evidence="3" id="KW-0597">Phosphoprotein</keyword>
<evidence type="ECO:0000256" key="1">
    <source>
        <dbReference type="ARBA" id="ARBA00000085"/>
    </source>
</evidence>
<dbReference type="RefSeq" id="WP_036170603.1">
    <property type="nucleotide sequence ID" value="NZ_JRKJ01000021.1"/>
</dbReference>
<dbReference type="PROSITE" id="PS50109">
    <property type="entry name" value="HIS_KIN"/>
    <property type="match status" value="1"/>
</dbReference>
<proteinExistence type="predicted"/>
<evidence type="ECO:0000256" key="2">
    <source>
        <dbReference type="ARBA" id="ARBA00012438"/>
    </source>
</evidence>
<name>A0A0A2WZ21_9GAMM</name>
<feature type="domain" description="Histidine kinase" evidence="4">
    <location>
        <begin position="33"/>
        <end position="253"/>
    </location>
</feature>
<evidence type="ECO:0000256" key="3">
    <source>
        <dbReference type="ARBA" id="ARBA00022553"/>
    </source>
</evidence>
<dbReference type="Gene3D" id="1.10.287.130">
    <property type="match status" value="1"/>
</dbReference>
<sequence>MQNATHNQMQHAQAATHGVVADALALPSALLASVSHDLRNPLSVILGASEVLHDSFVHLADDDRHAYLRAIRRECVRMDEYVQGLFSATRLFVGGSARLACDWIGIDEIVGSAVERLRRYRDEARVRIDIASPLRPVHANGPFVEQAVLNVLDNAVKFSPPNTPVELRIAQDAAANTRIDVTDAGPGIAPDQREHVFGMFVSDDPQSLGRAGSGLGLAISRGILRAHGGDVTACAPECGRVGTRVVLTLPMQEAVRKGAR</sequence>
<dbReference type="Pfam" id="PF00512">
    <property type="entry name" value="HisKA"/>
    <property type="match status" value="1"/>
</dbReference>
<dbReference type="eggNOG" id="COG2205">
    <property type="taxonomic scope" value="Bacteria"/>
</dbReference>
<dbReference type="SUPFAM" id="SSF55874">
    <property type="entry name" value="ATPase domain of HSP90 chaperone/DNA topoisomerase II/histidine kinase"/>
    <property type="match status" value="1"/>
</dbReference>
<dbReference type="SMART" id="SM00387">
    <property type="entry name" value="HATPase_c"/>
    <property type="match status" value="1"/>
</dbReference>
<dbReference type="InterPro" id="IPR003594">
    <property type="entry name" value="HATPase_dom"/>
</dbReference>
<dbReference type="InterPro" id="IPR005467">
    <property type="entry name" value="His_kinase_dom"/>
</dbReference>
<dbReference type="CDD" id="cd00082">
    <property type="entry name" value="HisKA"/>
    <property type="match status" value="1"/>
</dbReference>
<dbReference type="EMBL" id="JRKJ01000021">
    <property type="protein sequence ID" value="KGQ18209.1"/>
    <property type="molecule type" value="Genomic_DNA"/>
</dbReference>
<dbReference type="PANTHER" id="PTHR45569:SF1">
    <property type="entry name" value="SENSOR PROTEIN KDPD"/>
    <property type="match status" value="1"/>
</dbReference>
<dbReference type="InterPro" id="IPR004358">
    <property type="entry name" value="Sig_transdc_His_kin-like_C"/>
</dbReference>
<dbReference type="Gene3D" id="3.30.565.10">
    <property type="entry name" value="Histidine kinase-like ATPase, C-terminal domain"/>
    <property type="match status" value="1"/>
</dbReference>
<dbReference type="InterPro" id="IPR036890">
    <property type="entry name" value="HATPase_C_sf"/>
</dbReference>
<dbReference type="AlphaFoldDB" id="A0A0A2WZ21"/>